<gene>
    <name evidence="1" type="ORF">A966_10712</name>
</gene>
<dbReference type="OrthoDB" id="10008219at2"/>
<evidence type="ECO:0000313" key="2">
    <source>
        <dbReference type="Proteomes" id="UP000011663"/>
    </source>
</evidence>
<reference evidence="1 2" key="1">
    <citation type="submission" date="2012-07" db="EMBL/GenBank/DDBJ databases">
        <title>Genome sequence of Brachyspira sp. 30446, isolated from a pig with mucohaemorrhagic colitis.</title>
        <authorList>
            <person name="Rubin J.E."/>
            <person name="Fernando C."/>
            <person name="Harding J.C.S."/>
            <person name="Hill J.E."/>
        </authorList>
    </citation>
    <scope>NUCLEOTIDE SEQUENCE [LARGE SCALE GENOMIC DNA]</scope>
    <source>
        <strain evidence="1 2">30446</strain>
    </source>
</reference>
<sequence>MEQLYYEFDKQKLEEARKKWVNFYNKNSGDIEKAFLYFSGEFINNKIDIGDFLQLVNFIIREFQFAENSIALNQLLEKGIVKIKEHFETQGKKADINIYEILIYIYYTKYESDKAYSTAKELLEIDKNNKTALLSIAGYEGEINDYKYEIIDAAIINNMAFYYTNKYEEGYYEDEYNKIKDKKVKENINKSNTEDYFNKAEKYNKYLISYSKDIYDLMERYNKNTHIYIWCYHAKLWQPYLPMVQSNLGILYKIKYLKNKDIENYRKAEKLFQESIKNYENFYGNVHPYIKDPIINLVSLYYENEKYKEAHEIIYKYTDKLPKDSDYFMLLGRAIYKKEEGKRNADIALEHLKNSIRLLNFIDEGSFKYGMTEAFRSIMMIYEMQEKGYIHYDAARENLEQLYIYHLKKLEFSIPAVTIAFDIKAYELCSSIASYIIQCDDYDLDKDSYTIMLKYLLDSLHRANKDNTETLIDIFNKDDFNNYKLIIKLINECAESEVLEKDTDIKNKNVLIDIYEIMSNTRKELIVMRLFDYIESAETYRGKNNKWKGKVVDIQYLNKDYTLCYHFNSYSKKYKLKDGYIAISQIRNTLVHRKNEHKVEQFIEHKKNALKFINEQFNSIIKCLFNVIIENKLLTDEEFRSDEF</sequence>
<protein>
    <recommendedName>
        <fullName evidence="3">TPR domain-containing protein</fullName>
    </recommendedName>
</protein>
<comment type="caution">
    <text evidence="1">The sequence shown here is derived from an EMBL/GenBank/DDBJ whole genome shotgun (WGS) entry which is preliminary data.</text>
</comment>
<dbReference type="AlphaFoldDB" id="A0A2U4F2F9"/>
<dbReference type="GeneID" id="66488550"/>
<dbReference type="SUPFAM" id="SSF48452">
    <property type="entry name" value="TPR-like"/>
    <property type="match status" value="1"/>
</dbReference>
<dbReference type="Proteomes" id="UP000011663">
    <property type="component" value="Unassembled WGS sequence"/>
</dbReference>
<dbReference type="STRING" id="1289135.A966_10712"/>
<organism evidence="1 2">
    <name type="scientific">Brachyspira hampsonii 30446</name>
    <dbReference type="NCBI Taxonomy" id="1289135"/>
    <lineage>
        <taxon>Bacteria</taxon>
        <taxon>Pseudomonadati</taxon>
        <taxon>Spirochaetota</taxon>
        <taxon>Spirochaetia</taxon>
        <taxon>Brachyspirales</taxon>
        <taxon>Brachyspiraceae</taxon>
        <taxon>Brachyspira</taxon>
    </lineage>
</organism>
<evidence type="ECO:0000313" key="1">
    <source>
        <dbReference type="EMBL" id="EKV56537.1"/>
    </source>
</evidence>
<name>A0A2U4F2F9_9SPIR</name>
<dbReference type="EMBL" id="ALNZ01000030">
    <property type="protein sequence ID" value="EKV56537.1"/>
    <property type="molecule type" value="Genomic_DNA"/>
</dbReference>
<evidence type="ECO:0008006" key="3">
    <source>
        <dbReference type="Google" id="ProtNLM"/>
    </source>
</evidence>
<dbReference type="InterPro" id="IPR011990">
    <property type="entry name" value="TPR-like_helical_dom_sf"/>
</dbReference>
<accession>A0A2U4F2F9</accession>
<proteinExistence type="predicted"/>
<dbReference type="Gene3D" id="1.25.40.10">
    <property type="entry name" value="Tetratricopeptide repeat domain"/>
    <property type="match status" value="2"/>
</dbReference>
<dbReference type="RefSeq" id="WP_008725213.1">
    <property type="nucleotide sequence ID" value="NZ_JH994111.1"/>
</dbReference>